<comment type="caution">
    <text evidence="1">The sequence shown here is derived from an EMBL/GenBank/DDBJ whole genome shotgun (WGS) entry which is preliminary data.</text>
</comment>
<dbReference type="EMBL" id="JAUEQX010000011">
    <property type="protein sequence ID" value="MDW3777901.1"/>
    <property type="molecule type" value="Genomic_DNA"/>
</dbReference>
<dbReference type="RefSeq" id="WP_156478757.1">
    <property type="nucleotide sequence ID" value="NZ_CALMQG010000070.1"/>
</dbReference>
<protein>
    <submittedName>
        <fullName evidence="1">Uncharacterized protein</fullName>
    </submittedName>
</protein>
<proteinExistence type="predicted"/>
<gene>
    <name evidence="1" type="ORF">QWU01_13930</name>
</gene>
<sequence length="45" mass="5108">MAIPGTFYDAIAFIYPVDNKKKHGKDAFRANSGESRMFSRLPLVF</sequence>
<evidence type="ECO:0000313" key="2">
    <source>
        <dbReference type="Proteomes" id="UP001276300"/>
    </source>
</evidence>
<reference evidence="1" key="1">
    <citation type="journal article" date="2023" name="J Glob Antimicrob Resist">
        <title>Emergence of NDM-1 and KPC-3 carbapenemases in Kluyvera cryocrescens: Investigating genetic heterogeneity and acquisition routes of blaNDM-1 in Enterobacterales species in Portugal.</title>
        <authorList>
            <person name="Loiodice M."/>
            <person name="Ribeiro M."/>
            <person name="Peixe L."/>
            <person name="Novais A."/>
        </authorList>
    </citation>
    <scope>NUCLEOTIDE SEQUENCE</scope>
    <source>
        <strain evidence="1">K629</strain>
    </source>
</reference>
<evidence type="ECO:0000313" key="1">
    <source>
        <dbReference type="EMBL" id="MDW3777901.1"/>
    </source>
</evidence>
<dbReference type="GeneID" id="99780319"/>
<accession>A0AAW9C6Q0</accession>
<dbReference type="Proteomes" id="UP001276300">
    <property type="component" value="Unassembled WGS sequence"/>
</dbReference>
<dbReference type="AlphaFoldDB" id="A0AAW9C6Q0"/>
<organism evidence="1 2">
    <name type="scientific">Kluyvera cryocrescens</name>
    <name type="common">Kluyvera citrophila</name>
    <dbReference type="NCBI Taxonomy" id="580"/>
    <lineage>
        <taxon>Bacteria</taxon>
        <taxon>Pseudomonadati</taxon>
        <taxon>Pseudomonadota</taxon>
        <taxon>Gammaproteobacteria</taxon>
        <taxon>Enterobacterales</taxon>
        <taxon>Enterobacteriaceae</taxon>
        <taxon>Kluyvera</taxon>
    </lineage>
</organism>
<name>A0AAW9C6Q0_KLUCR</name>